<keyword evidence="2" id="KW-1185">Reference proteome</keyword>
<gene>
    <name evidence="1" type="ORF">EBO34_03950</name>
</gene>
<evidence type="ECO:0000313" key="1">
    <source>
        <dbReference type="EMBL" id="RNA69115.1"/>
    </source>
</evidence>
<organism evidence="1 2">
    <name type="scientific">Alteribacter keqinensis</name>
    <dbReference type="NCBI Taxonomy" id="2483800"/>
    <lineage>
        <taxon>Bacteria</taxon>
        <taxon>Bacillati</taxon>
        <taxon>Bacillota</taxon>
        <taxon>Bacilli</taxon>
        <taxon>Bacillales</taxon>
        <taxon>Bacillaceae</taxon>
        <taxon>Alteribacter</taxon>
    </lineage>
</organism>
<name>A0A3M7TXG1_9BACI</name>
<evidence type="ECO:0000313" key="2">
    <source>
        <dbReference type="Proteomes" id="UP000278746"/>
    </source>
</evidence>
<reference evidence="1 2" key="1">
    <citation type="submission" date="2018-10" db="EMBL/GenBank/DDBJ databases">
        <title>Bacillus Keqinensis sp. nov., a moderately halophilic bacterium isolated from a saline-alkaline lake.</title>
        <authorList>
            <person name="Wang H."/>
        </authorList>
    </citation>
    <scope>NUCLEOTIDE SEQUENCE [LARGE SCALE GENOMIC DNA]</scope>
    <source>
        <strain evidence="1 2">KQ-3</strain>
    </source>
</reference>
<dbReference type="EMBL" id="RHIB01000001">
    <property type="protein sequence ID" value="RNA69115.1"/>
    <property type="molecule type" value="Genomic_DNA"/>
</dbReference>
<dbReference type="AlphaFoldDB" id="A0A3M7TXG1"/>
<protein>
    <submittedName>
        <fullName evidence="1">Uncharacterized protein</fullName>
    </submittedName>
</protein>
<comment type="caution">
    <text evidence="1">The sequence shown here is derived from an EMBL/GenBank/DDBJ whole genome shotgun (WGS) entry which is preliminary data.</text>
</comment>
<proteinExistence type="predicted"/>
<sequence length="72" mass="8004">MVPAGKTEMYPVKALEDLGAGFILRPGAKDFISEGKRERALEAGCSLAVFLYERPLDKKMFVKKETVVEKSL</sequence>
<accession>A0A3M7TXG1</accession>
<dbReference type="Proteomes" id="UP000278746">
    <property type="component" value="Unassembled WGS sequence"/>
</dbReference>